<organism evidence="2 3">
    <name type="scientific">Paenactinomyces guangxiensis</name>
    <dbReference type="NCBI Taxonomy" id="1490290"/>
    <lineage>
        <taxon>Bacteria</taxon>
        <taxon>Bacillati</taxon>
        <taxon>Bacillota</taxon>
        <taxon>Bacilli</taxon>
        <taxon>Bacillales</taxon>
        <taxon>Thermoactinomycetaceae</taxon>
        <taxon>Paenactinomyces</taxon>
    </lineage>
</organism>
<reference evidence="2 3" key="1">
    <citation type="submission" date="2020-07" db="EMBL/GenBank/DDBJ databases">
        <authorList>
            <person name="Feng H."/>
        </authorList>
    </citation>
    <scope>NUCLEOTIDE SEQUENCE [LARGE SCALE GENOMIC DNA]</scope>
    <source>
        <strain evidence="3">s-10</strain>
    </source>
</reference>
<sequence length="141" mass="16167">MKKILLLVLAFYLSLPLNVFAKDNYELTDKVEMKAIIGDYYLTYNLEKYWSSSCQTSYPYVQLSVSAAAPGDVYVIAQRLIPGDTWRNVGSWNRIKTTDTHKVFTFPKYATNYDTRWRVMVQYSSWSSGSSRGSIICQGSN</sequence>
<evidence type="ECO:0000313" key="2">
    <source>
        <dbReference type="EMBL" id="MBA4493262.1"/>
    </source>
</evidence>
<feature type="chain" id="PRO_5031394543" description="Secreted protein" evidence="1">
    <location>
        <begin position="22"/>
        <end position="141"/>
    </location>
</feature>
<feature type="signal peptide" evidence="1">
    <location>
        <begin position="1"/>
        <end position="21"/>
    </location>
</feature>
<dbReference type="AlphaFoldDB" id="A0A7W2A7L8"/>
<dbReference type="Proteomes" id="UP000535491">
    <property type="component" value="Unassembled WGS sequence"/>
</dbReference>
<evidence type="ECO:0000256" key="1">
    <source>
        <dbReference type="SAM" id="SignalP"/>
    </source>
</evidence>
<gene>
    <name evidence="2" type="ORF">H1191_02915</name>
</gene>
<evidence type="ECO:0000313" key="3">
    <source>
        <dbReference type="Proteomes" id="UP000535491"/>
    </source>
</evidence>
<keyword evidence="3" id="KW-1185">Reference proteome</keyword>
<dbReference type="RefSeq" id="WP_181750460.1">
    <property type="nucleotide sequence ID" value="NZ_JACEIQ010000001.1"/>
</dbReference>
<keyword evidence="1" id="KW-0732">Signal</keyword>
<proteinExistence type="predicted"/>
<dbReference type="EMBL" id="JACEIQ010000001">
    <property type="protein sequence ID" value="MBA4493262.1"/>
    <property type="molecule type" value="Genomic_DNA"/>
</dbReference>
<comment type="caution">
    <text evidence="2">The sequence shown here is derived from an EMBL/GenBank/DDBJ whole genome shotgun (WGS) entry which is preliminary data.</text>
</comment>
<evidence type="ECO:0008006" key="4">
    <source>
        <dbReference type="Google" id="ProtNLM"/>
    </source>
</evidence>
<accession>A0A7W2A7L8</accession>
<name>A0A7W2A7L8_9BACL</name>
<protein>
    <recommendedName>
        <fullName evidence="4">Secreted protein</fullName>
    </recommendedName>
</protein>